<dbReference type="SUPFAM" id="SSF56300">
    <property type="entry name" value="Metallo-dependent phosphatases"/>
    <property type="match status" value="1"/>
</dbReference>
<comment type="similarity">
    <text evidence="4">Belongs to the cyclic nucleotide phosphodiesterase class-III family.</text>
</comment>
<dbReference type="InterPro" id="IPR029052">
    <property type="entry name" value="Metallo-depent_PP-like"/>
</dbReference>
<evidence type="ECO:0000256" key="3">
    <source>
        <dbReference type="ARBA" id="ARBA00023004"/>
    </source>
</evidence>
<dbReference type="EMBL" id="UOGD01000029">
    <property type="protein sequence ID" value="VAX15773.1"/>
    <property type="molecule type" value="Genomic_DNA"/>
</dbReference>
<evidence type="ECO:0000256" key="1">
    <source>
        <dbReference type="ARBA" id="ARBA00022723"/>
    </source>
</evidence>
<dbReference type="Pfam" id="PF00149">
    <property type="entry name" value="Metallophos"/>
    <property type="match status" value="1"/>
</dbReference>
<dbReference type="InterPro" id="IPR050884">
    <property type="entry name" value="CNP_phosphodiesterase-III"/>
</dbReference>
<dbReference type="Pfam" id="PF13360">
    <property type="entry name" value="PQQ_2"/>
    <property type="match status" value="1"/>
</dbReference>
<reference evidence="7" key="1">
    <citation type="submission" date="2018-06" db="EMBL/GenBank/DDBJ databases">
        <authorList>
            <person name="Zhirakovskaya E."/>
        </authorList>
    </citation>
    <scope>NUCLEOTIDE SEQUENCE</scope>
</reference>
<sequence length="615" mass="69731">MKKILLFLFLLLNVTIFSQEKFAWITDTHIGYDGADKDLTEVVGLINSFDDIKFVVATGDITEKGMNSELELANSILNKLNKPLFIIPGNHDTKWSESGCTKFKELWDDDKFIHASGNTVYIGMNSGITLKGGGGHFTPEDIQWLKDELSEIDTSKEIIFFTHHPLDEDIDDWYKATNILRNYKIKAVLHGHGHNNKILSYNGIPAAMGRSTLSKDKKSYGFTLVENNNDAMIFSEVTKDTLPRYWGTIHKNKKLKIPYHQPPEFNNNGADIVWQKDMNVSLSAPPLFWNDRVYVVDYSGLLTCLDSSGTTLWDYDMFGDVISKPVISDGIIAAATLQGDLAILNAKTGEQIQTIGFDEAIIAPLKIFNYTGPNNLLIRKQTKSNAAILITTSSGKVICYDLETLQQYWMNDDAKGMIESEPLIIGNKIIYGSWDTHLYCIDNKRGNTIWKWQASKSFYYSPAACEPVIDGKNLYITTPEKFVYAIDLRQGITVWKKNNYNAWESIGISKDKRKLFVKSFKDHFHVVSTITSNWVKDINMKFGIDTMPTTPIEWNNLILFGAKNGNVYLLDKKYKYKSLLFLGDARVHSVQQIGYNTFLVSNMDGQIVVFKLFSN</sequence>
<dbReference type="PANTHER" id="PTHR42988">
    <property type="entry name" value="PHOSPHOHYDROLASE"/>
    <property type="match status" value="1"/>
</dbReference>
<keyword evidence="1" id="KW-0479">Metal-binding</keyword>
<dbReference type="SMART" id="SM00564">
    <property type="entry name" value="PQQ"/>
    <property type="match status" value="5"/>
</dbReference>
<organism evidence="7">
    <name type="scientific">hydrothermal vent metagenome</name>
    <dbReference type="NCBI Taxonomy" id="652676"/>
    <lineage>
        <taxon>unclassified sequences</taxon>
        <taxon>metagenomes</taxon>
        <taxon>ecological metagenomes</taxon>
    </lineage>
</organism>
<evidence type="ECO:0000256" key="4">
    <source>
        <dbReference type="ARBA" id="ARBA00025742"/>
    </source>
</evidence>
<dbReference type="AlphaFoldDB" id="A0A3B1BU94"/>
<evidence type="ECO:0000256" key="2">
    <source>
        <dbReference type="ARBA" id="ARBA00022801"/>
    </source>
</evidence>
<dbReference type="InterPro" id="IPR002372">
    <property type="entry name" value="PQQ_rpt_dom"/>
</dbReference>
<evidence type="ECO:0000259" key="6">
    <source>
        <dbReference type="Pfam" id="PF13360"/>
    </source>
</evidence>
<dbReference type="PANTHER" id="PTHR42988:SF2">
    <property type="entry name" value="CYCLIC NUCLEOTIDE PHOSPHODIESTERASE CBUA0032-RELATED"/>
    <property type="match status" value="1"/>
</dbReference>
<feature type="domain" description="Calcineurin-like phosphoesterase" evidence="5">
    <location>
        <begin position="21"/>
        <end position="195"/>
    </location>
</feature>
<dbReference type="GO" id="GO:0046872">
    <property type="term" value="F:metal ion binding"/>
    <property type="evidence" value="ECO:0007669"/>
    <property type="project" value="UniProtKB-KW"/>
</dbReference>
<keyword evidence="2" id="KW-0378">Hydrolase</keyword>
<dbReference type="Gene3D" id="2.130.10.10">
    <property type="entry name" value="YVTN repeat-like/Quinoprotein amine dehydrogenase"/>
    <property type="match status" value="1"/>
</dbReference>
<dbReference type="InterPro" id="IPR015943">
    <property type="entry name" value="WD40/YVTN_repeat-like_dom_sf"/>
</dbReference>
<dbReference type="InterPro" id="IPR018391">
    <property type="entry name" value="PQQ_b-propeller_rpt"/>
</dbReference>
<dbReference type="Gene3D" id="3.60.21.10">
    <property type="match status" value="1"/>
</dbReference>
<proteinExistence type="inferred from homology"/>
<evidence type="ECO:0000313" key="7">
    <source>
        <dbReference type="EMBL" id="VAX15773.1"/>
    </source>
</evidence>
<name>A0A3B1BU94_9ZZZZ</name>
<feature type="domain" description="Pyrrolo-quinoline quinone repeat" evidence="6">
    <location>
        <begin position="269"/>
        <end position="496"/>
    </location>
</feature>
<dbReference type="GO" id="GO:0016787">
    <property type="term" value="F:hydrolase activity"/>
    <property type="evidence" value="ECO:0007669"/>
    <property type="project" value="UniProtKB-KW"/>
</dbReference>
<accession>A0A3B1BU94</accession>
<keyword evidence="3" id="KW-0408">Iron</keyword>
<protein>
    <submittedName>
        <fullName evidence="7">Uncharacterized protein</fullName>
    </submittedName>
</protein>
<evidence type="ECO:0000259" key="5">
    <source>
        <dbReference type="Pfam" id="PF00149"/>
    </source>
</evidence>
<dbReference type="InterPro" id="IPR004843">
    <property type="entry name" value="Calcineurin-like_PHP"/>
</dbReference>
<gene>
    <name evidence="7" type="ORF">MNBD_IGNAVI01-646</name>
</gene>
<dbReference type="InterPro" id="IPR011047">
    <property type="entry name" value="Quinoprotein_ADH-like_sf"/>
</dbReference>
<dbReference type="SUPFAM" id="SSF50998">
    <property type="entry name" value="Quinoprotein alcohol dehydrogenase-like"/>
    <property type="match status" value="1"/>
</dbReference>